<proteinExistence type="inferred from homology"/>
<keyword evidence="7" id="KW-0924">Ammonia transport</keyword>
<comment type="similarity">
    <text evidence="2">Belongs to the ammonia transporter channel (TC 1.A.11.2) family.</text>
</comment>
<keyword evidence="4 9" id="KW-0812">Transmembrane</keyword>
<gene>
    <name evidence="11" type="ORF">FIBSPDRAFT_871327</name>
</gene>
<dbReference type="AlphaFoldDB" id="A0A166AA24"/>
<dbReference type="GO" id="GO:0005886">
    <property type="term" value="C:plasma membrane"/>
    <property type="evidence" value="ECO:0007669"/>
    <property type="project" value="TreeGrafter"/>
</dbReference>
<evidence type="ECO:0000313" key="11">
    <source>
        <dbReference type="EMBL" id="KZP11398.1"/>
    </source>
</evidence>
<evidence type="ECO:0000256" key="6">
    <source>
        <dbReference type="ARBA" id="ARBA00023136"/>
    </source>
</evidence>
<keyword evidence="6 9" id="KW-0472">Membrane</keyword>
<protein>
    <recommendedName>
        <fullName evidence="10">Ammonium transporter AmtB-like domain-containing protein</fullName>
    </recommendedName>
</protein>
<name>A0A166AA24_9AGAM</name>
<evidence type="ECO:0000256" key="2">
    <source>
        <dbReference type="ARBA" id="ARBA00005887"/>
    </source>
</evidence>
<keyword evidence="3" id="KW-0813">Transport</keyword>
<evidence type="ECO:0000256" key="8">
    <source>
        <dbReference type="SAM" id="MobiDB-lite"/>
    </source>
</evidence>
<evidence type="ECO:0000256" key="7">
    <source>
        <dbReference type="ARBA" id="ARBA00023177"/>
    </source>
</evidence>
<reference evidence="11" key="1">
    <citation type="journal article" date="2016" name="Mol. Biol. Evol.">
        <title>Comparative Genomics of Early-Diverging Mushroom-Forming Fungi Provides Insights into the Origins of Lignocellulose Decay Capabilities.</title>
        <authorList>
            <person name="Nagy L.G."/>
            <person name="Riley R."/>
            <person name="Tritt A."/>
            <person name="Adam C."/>
            <person name="Daum C."/>
            <person name="Floudas D."/>
            <person name="Sun H."/>
            <person name="Yadav J.S."/>
            <person name="Pangilinan J."/>
            <person name="Larsson K.H."/>
            <person name="Matsuura K."/>
            <person name="Barry K."/>
            <person name="Labutti K."/>
            <person name="Kuo R."/>
            <person name="Ohm R.A."/>
            <person name="Bhattacharya S.S."/>
            <person name="Shirouzu T."/>
            <person name="Yoshinaga Y."/>
            <person name="Martin F.M."/>
            <person name="Grigoriev I.V."/>
            <person name="Hibbett D.S."/>
        </authorList>
    </citation>
    <scope>NUCLEOTIDE SEQUENCE [LARGE SCALE GENOMIC DNA]</scope>
    <source>
        <strain evidence="11">CBS 109695</strain>
    </source>
</reference>
<evidence type="ECO:0000256" key="5">
    <source>
        <dbReference type="ARBA" id="ARBA00022989"/>
    </source>
</evidence>
<feature type="region of interest" description="Disordered" evidence="8">
    <location>
        <begin position="186"/>
        <end position="229"/>
    </location>
</feature>
<dbReference type="InterPro" id="IPR029020">
    <property type="entry name" value="Ammonium/urea_transptr"/>
</dbReference>
<dbReference type="Pfam" id="PF00909">
    <property type="entry name" value="Ammonium_transp"/>
    <property type="match status" value="1"/>
</dbReference>
<dbReference type="PANTHER" id="PTHR43029">
    <property type="entry name" value="AMMONIUM TRANSPORTER MEP2"/>
    <property type="match status" value="1"/>
</dbReference>
<evidence type="ECO:0000259" key="10">
    <source>
        <dbReference type="Pfam" id="PF00909"/>
    </source>
</evidence>
<dbReference type="Gene3D" id="1.10.3430.10">
    <property type="entry name" value="Ammonium transporter AmtB like domains"/>
    <property type="match status" value="1"/>
</dbReference>
<dbReference type="EMBL" id="KV417663">
    <property type="protein sequence ID" value="KZP11398.1"/>
    <property type="molecule type" value="Genomic_DNA"/>
</dbReference>
<evidence type="ECO:0000256" key="3">
    <source>
        <dbReference type="ARBA" id="ARBA00022448"/>
    </source>
</evidence>
<comment type="subcellular location">
    <subcellularLocation>
        <location evidence="1">Membrane</location>
        <topology evidence="1">Multi-pass membrane protein</topology>
    </subcellularLocation>
</comment>
<dbReference type="STRING" id="436010.A0A166AA24"/>
<dbReference type="SUPFAM" id="SSF111352">
    <property type="entry name" value="Ammonium transporter"/>
    <property type="match status" value="1"/>
</dbReference>
<evidence type="ECO:0000256" key="1">
    <source>
        <dbReference type="ARBA" id="ARBA00004141"/>
    </source>
</evidence>
<feature type="compositionally biased region" description="Basic and acidic residues" evidence="8">
    <location>
        <begin position="206"/>
        <end position="221"/>
    </location>
</feature>
<evidence type="ECO:0000256" key="4">
    <source>
        <dbReference type="ARBA" id="ARBA00022692"/>
    </source>
</evidence>
<organism evidence="11">
    <name type="scientific">Athelia psychrophila</name>
    <dbReference type="NCBI Taxonomy" id="1759441"/>
    <lineage>
        <taxon>Eukaryota</taxon>
        <taxon>Fungi</taxon>
        <taxon>Dikarya</taxon>
        <taxon>Basidiomycota</taxon>
        <taxon>Agaricomycotina</taxon>
        <taxon>Agaricomycetes</taxon>
        <taxon>Agaricomycetidae</taxon>
        <taxon>Atheliales</taxon>
        <taxon>Atheliaceae</taxon>
        <taxon>Athelia</taxon>
    </lineage>
</organism>
<keyword evidence="5 9" id="KW-1133">Transmembrane helix</keyword>
<feature type="domain" description="Ammonium transporter AmtB-like" evidence="10">
    <location>
        <begin position="2"/>
        <end position="157"/>
    </location>
</feature>
<dbReference type="InterPro" id="IPR001905">
    <property type="entry name" value="Ammonium_transpt"/>
</dbReference>
<dbReference type="GO" id="GO:0008519">
    <property type="term" value="F:ammonium channel activity"/>
    <property type="evidence" value="ECO:0007669"/>
    <property type="project" value="InterPro"/>
</dbReference>
<feature type="transmembrane region" description="Helical" evidence="9">
    <location>
        <begin position="12"/>
        <end position="32"/>
    </location>
</feature>
<dbReference type="PANTHER" id="PTHR43029:SF10">
    <property type="entry name" value="AMMONIUM TRANSPORTER MEP2"/>
    <property type="match status" value="1"/>
</dbReference>
<sequence>MLWDYRLEKKWSAVGFCSGAGLVAITPASGFVGSPAVVLFSVAAGTVCNFATQLKFFFRYDDALDIVASHAIGGVVGNVLTGIFAQKSVAAFDGVSVIGGWLDGHFIQLGYQMADSVSRMSYSFVMTTIILWAIHFFPGGYLELRCSEESEVIGMDDGDGRVRVRLCGAGDGARAAEAHVWGGRAGGRGGRRAGADASCAPPGEESEQRGEPGGREGRGQRDAALISCT</sequence>
<dbReference type="InterPro" id="IPR024041">
    <property type="entry name" value="NH4_transpt_AmtB-like_dom"/>
</dbReference>
<accession>A0A166AA24</accession>
<evidence type="ECO:0000256" key="9">
    <source>
        <dbReference type="SAM" id="Phobius"/>
    </source>
</evidence>
<dbReference type="OrthoDB" id="534912at2759"/>
<feature type="transmembrane region" description="Helical" evidence="9">
    <location>
        <begin position="122"/>
        <end position="142"/>
    </location>
</feature>